<dbReference type="InterPro" id="IPR003691">
    <property type="entry name" value="FluC"/>
</dbReference>
<feature type="transmembrane region" description="Helical" evidence="9">
    <location>
        <begin position="387"/>
        <end position="409"/>
    </location>
</feature>
<feature type="transmembrane region" description="Helical" evidence="9">
    <location>
        <begin position="87"/>
        <end position="109"/>
    </location>
</feature>
<comment type="subcellular location">
    <subcellularLocation>
        <location evidence="2">Cell membrane</location>
        <topology evidence="2">Multi-pass membrane protein</topology>
    </subcellularLocation>
</comment>
<accession>F0VZ61</accession>
<feature type="transmembrane region" description="Helical" evidence="9">
    <location>
        <begin position="344"/>
        <end position="366"/>
    </location>
</feature>
<dbReference type="GO" id="GO:1903425">
    <property type="term" value="F:fluoride transmembrane transporter activity"/>
    <property type="evidence" value="ECO:0007669"/>
    <property type="project" value="TreeGrafter"/>
</dbReference>
<keyword evidence="3" id="KW-1003">Cell membrane</keyword>
<gene>
    <name evidence="10" type="primary">AlNc14C1G202</name>
    <name evidence="10" type="ORF">ALNC14_002190</name>
</gene>
<keyword evidence="5 9" id="KW-1133">Transmembrane helix</keyword>
<comment type="similarity">
    <text evidence="7">Belongs to the fluoride channel Fluc/FEX (TC 1.A.43) family.</text>
</comment>
<feature type="transmembrane region" description="Helical" evidence="9">
    <location>
        <begin position="311"/>
        <end position="332"/>
    </location>
</feature>
<evidence type="ECO:0000256" key="3">
    <source>
        <dbReference type="ARBA" id="ARBA00022475"/>
    </source>
</evidence>
<protein>
    <submittedName>
        <fullName evidence="10">Uncharacterized protein AlNc14C1G202</fullName>
    </submittedName>
</protein>
<keyword evidence="4 9" id="KW-0812">Transmembrane</keyword>
<reference evidence="10" key="1">
    <citation type="journal article" date="2011" name="PLoS Biol.">
        <title>Gene gain and loss during evolution of obligate parasitism in the white rust pathogen of Arabidopsis thaliana.</title>
        <authorList>
            <person name="Kemen E."/>
            <person name="Gardiner A."/>
            <person name="Schultz-Larsen T."/>
            <person name="Kemen A.C."/>
            <person name="Balmuth A.L."/>
            <person name="Robert-Seilaniantz A."/>
            <person name="Bailey K."/>
            <person name="Holub E."/>
            <person name="Studholme D.J."/>
            <person name="Maclean D."/>
            <person name="Jones J.D."/>
        </authorList>
    </citation>
    <scope>NUCLEOTIDE SEQUENCE</scope>
</reference>
<proteinExistence type="inferred from homology"/>
<dbReference type="AlphaFoldDB" id="F0VZ61"/>
<organism evidence="10">
    <name type="scientific">Albugo laibachii Nc14</name>
    <dbReference type="NCBI Taxonomy" id="890382"/>
    <lineage>
        <taxon>Eukaryota</taxon>
        <taxon>Sar</taxon>
        <taxon>Stramenopiles</taxon>
        <taxon>Oomycota</taxon>
        <taxon>Peronosporomycetes</taxon>
        <taxon>Albuginales</taxon>
        <taxon>Albuginaceae</taxon>
        <taxon>Albugo</taxon>
    </lineage>
</organism>
<feature type="transmembrane region" description="Helical" evidence="9">
    <location>
        <begin position="157"/>
        <end position="176"/>
    </location>
</feature>
<evidence type="ECO:0000256" key="6">
    <source>
        <dbReference type="ARBA" id="ARBA00023136"/>
    </source>
</evidence>
<dbReference type="Pfam" id="PF02537">
    <property type="entry name" value="CRCB"/>
    <property type="match status" value="2"/>
</dbReference>
<dbReference type="HOGENOM" id="CLU_035879_0_0_1"/>
<evidence type="ECO:0000256" key="9">
    <source>
        <dbReference type="SAM" id="Phobius"/>
    </source>
</evidence>
<comment type="catalytic activity">
    <reaction evidence="8">
        <text>fluoride(in) = fluoride(out)</text>
        <dbReference type="Rhea" id="RHEA:76159"/>
        <dbReference type="ChEBI" id="CHEBI:17051"/>
    </reaction>
    <physiologicalReaction direction="left-to-right" evidence="8">
        <dbReference type="Rhea" id="RHEA:76160"/>
    </physiologicalReaction>
</comment>
<evidence type="ECO:0000313" key="10">
    <source>
        <dbReference type="EMBL" id="CCA14076.1"/>
    </source>
</evidence>
<dbReference type="GO" id="GO:0005886">
    <property type="term" value="C:plasma membrane"/>
    <property type="evidence" value="ECO:0007669"/>
    <property type="project" value="UniProtKB-SubCell"/>
</dbReference>
<name>F0VZ61_9STRA</name>
<dbReference type="PANTHER" id="PTHR28259">
    <property type="entry name" value="FLUORIDE EXPORT PROTEIN 1-RELATED"/>
    <property type="match status" value="1"/>
</dbReference>
<dbReference type="EMBL" id="FR824046">
    <property type="protein sequence ID" value="CCA14076.1"/>
    <property type="molecule type" value="Genomic_DNA"/>
</dbReference>
<comment type="function">
    <text evidence="1">Fluoride channel required for the rapid expulsion of cytoplasmic fluoride.</text>
</comment>
<evidence type="ECO:0000256" key="7">
    <source>
        <dbReference type="ARBA" id="ARBA00035120"/>
    </source>
</evidence>
<feature type="transmembrane region" description="Helical" evidence="9">
    <location>
        <begin position="121"/>
        <end position="145"/>
    </location>
</feature>
<evidence type="ECO:0000256" key="4">
    <source>
        <dbReference type="ARBA" id="ARBA00022692"/>
    </source>
</evidence>
<reference evidence="10" key="2">
    <citation type="submission" date="2011-02" db="EMBL/GenBank/DDBJ databases">
        <authorList>
            <person name="MacLean D."/>
        </authorList>
    </citation>
    <scope>NUCLEOTIDE SEQUENCE</scope>
</reference>
<evidence type="ECO:0000256" key="2">
    <source>
        <dbReference type="ARBA" id="ARBA00004651"/>
    </source>
</evidence>
<evidence type="ECO:0000256" key="5">
    <source>
        <dbReference type="ARBA" id="ARBA00022989"/>
    </source>
</evidence>
<feature type="transmembrane region" description="Helical" evidence="9">
    <location>
        <begin position="255"/>
        <end position="275"/>
    </location>
</feature>
<feature type="transmembrane region" description="Helical" evidence="9">
    <location>
        <begin position="54"/>
        <end position="81"/>
    </location>
</feature>
<evidence type="ECO:0000256" key="1">
    <source>
        <dbReference type="ARBA" id="ARBA00002598"/>
    </source>
</evidence>
<feature type="transmembrane region" description="Helical" evidence="9">
    <location>
        <begin position="281"/>
        <end position="299"/>
    </location>
</feature>
<keyword evidence="6 9" id="KW-0472">Membrane</keyword>
<sequence>MSYHKAATPVETSDRASVCSNESIRRHSNDWEEPNMTDSKCGRTDWYQINAKHLVIIIGIALGGYAGVAIRVLLTCVSNWILDDSRFLTAFGSSYFMANVLGTLLMGAAVRGRYFLASRSLVYYTSFTTGFCGCLTTFSSWNFHVAAAFVHGRWCDAILNLFLQFSTVIFAFRIGIHMTEALQQYAFPECWRPHVDIARLGSTFESNLKKLQQRGETACTNPFTSLKSTLESGQLLCKQILGEGDSKRHRFDVRLWLITGFVVTAVLWILPFLGWSVHTRSRFLAICVAPLGAWIRYYLSGYNKRPKWSSFPLLTLIPNVTASYLCCIVSIIKSVSVDPTGSDSQLYTILGDGVFVVGFLGSLSTVSTWISEIDALSQKSTMTAYRYAVVTTASAQCGSVIILGLWVAFGSHPLVS</sequence>
<dbReference type="PANTHER" id="PTHR28259:SF1">
    <property type="entry name" value="FLUORIDE EXPORT PROTEIN 1-RELATED"/>
    <property type="match status" value="1"/>
</dbReference>
<evidence type="ECO:0000256" key="8">
    <source>
        <dbReference type="ARBA" id="ARBA00035585"/>
    </source>
</evidence>